<sequence length="227" mass="24585">MKMGAVIVAAGQGSRMRSSISKQYLPLAGKPILIHTLSVFASHPEIAAITVVVPSGDEPMVREMAEQHGLGKIRHIVSGGAERQHSVLRGLETLRDEVDLVFVHDAVRPFVTHGMISAAGEEAARCGAAVPAVPVKDTIKIVGADGVVQTTPDRQSLWAVQTPQAFRISLLLKAYKQAGRDGFIGTDDASLVERLGHPVKIIMGDYNNIKITTPEDLEWAEHYLERQ</sequence>
<evidence type="ECO:0000313" key="5">
    <source>
        <dbReference type="EMBL" id="GFR38876.1"/>
    </source>
</evidence>
<dbReference type="PANTHER" id="PTHR32125">
    <property type="entry name" value="2-C-METHYL-D-ERYTHRITOL 4-PHOSPHATE CYTIDYLYLTRANSFERASE, CHLOROPLASTIC"/>
    <property type="match status" value="1"/>
</dbReference>
<dbReference type="HAMAP" id="MF_00108">
    <property type="entry name" value="IspD"/>
    <property type="match status" value="1"/>
</dbReference>
<dbReference type="InterPro" id="IPR034683">
    <property type="entry name" value="IspD/TarI"/>
</dbReference>
<keyword evidence="6" id="KW-1185">Reference proteome</keyword>
<evidence type="ECO:0000313" key="6">
    <source>
        <dbReference type="Proteomes" id="UP000654993"/>
    </source>
</evidence>
<dbReference type="InterPro" id="IPR050088">
    <property type="entry name" value="IspD/TarI_cytidylyltransf_bact"/>
</dbReference>
<accession>A0A916QDR9</accession>
<dbReference type="Pfam" id="PF01128">
    <property type="entry name" value="IspD"/>
    <property type="match status" value="1"/>
</dbReference>
<reference evidence="5" key="2">
    <citation type="journal article" date="2021" name="Data Brief">
        <title>Draft genome sequence data of the facultative, thermophilic, xylanolytic bacterium Paenibacillus sp. strain DA-C8.</title>
        <authorList>
            <person name="Chhe C."/>
            <person name="Uke A."/>
            <person name="Baramee S."/>
            <person name="Ungkulpasvich U."/>
            <person name="Tachaapaikoon C."/>
            <person name="Pason P."/>
            <person name="Waeonukul R."/>
            <person name="Ratanakhanokchai K."/>
            <person name="Kosugi A."/>
        </authorList>
    </citation>
    <scope>NUCLEOTIDE SEQUENCE</scope>
    <source>
        <strain evidence="5">DA-C8</strain>
    </source>
</reference>
<feature type="site" description="Positions MEP for the nucleophilic attack" evidence="4">
    <location>
        <position position="154"/>
    </location>
</feature>
<dbReference type="FunFam" id="3.90.550.10:FF:000003">
    <property type="entry name" value="2-C-methyl-D-erythritol 4-phosphate cytidylyltransferase"/>
    <property type="match status" value="1"/>
</dbReference>
<dbReference type="EMBL" id="BMAQ01000029">
    <property type="protein sequence ID" value="GFR38876.1"/>
    <property type="molecule type" value="Genomic_DNA"/>
</dbReference>
<dbReference type="GO" id="GO:0050518">
    <property type="term" value="F:2-C-methyl-D-erythritol 4-phosphate cytidylyltransferase activity"/>
    <property type="evidence" value="ECO:0007669"/>
    <property type="project" value="UniProtKB-UniRule"/>
</dbReference>
<dbReference type="GO" id="GO:0019288">
    <property type="term" value="P:isopentenyl diphosphate biosynthetic process, methylerythritol 4-phosphate pathway"/>
    <property type="evidence" value="ECO:0007669"/>
    <property type="project" value="UniProtKB-UniRule"/>
</dbReference>
<comment type="pathway">
    <text evidence="4">Isoprenoid biosynthesis; isopentenyl diphosphate biosynthesis via DXP pathway; isopentenyl diphosphate from 1-deoxy-D-xylulose 5-phosphate: step 2/6.</text>
</comment>
<dbReference type="AlphaFoldDB" id="A0A916QDR9"/>
<dbReference type="PANTHER" id="PTHR32125:SF4">
    <property type="entry name" value="2-C-METHYL-D-ERYTHRITOL 4-PHOSPHATE CYTIDYLYLTRANSFERASE, CHLOROPLASTIC"/>
    <property type="match status" value="1"/>
</dbReference>
<gene>
    <name evidence="4 5" type="primary">ispD</name>
    <name evidence="5" type="ORF">PRECH8_21720</name>
</gene>
<proteinExistence type="inferred from homology"/>
<comment type="caution">
    <text evidence="5">The sequence shown here is derived from an EMBL/GenBank/DDBJ whole genome shotgun (WGS) entry which is preliminary data.</text>
</comment>
<dbReference type="SUPFAM" id="SSF53448">
    <property type="entry name" value="Nucleotide-diphospho-sugar transferases"/>
    <property type="match status" value="1"/>
</dbReference>
<keyword evidence="2 4" id="KW-0548">Nucleotidyltransferase</keyword>
<dbReference type="Proteomes" id="UP000654993">
    <property type="component" value="Unassembled WGS sequence"/>
</dbReference>
<reference evidence="5" key="1">
    <citation type="submission" date="2020-08" db="EMBL/GenBank/DDBJ databases">
        <authorList>
            <person name="Uke A."/>
            <person name="Chhe C."/>
            <person name="Baramee S."/>
            <person name="Kosugi A."/>
        </authorList>
    </citation>
    <scope>NUCLEOTIDE SEQUENCE</scope>
    <source>
        <strain evidence="5">DA-C8</strain>
    </source>
</reference>
<feature type="site" description="Positions MEP for the nucleophilic attack" evidence="4">
    <location>
        <position position="210"/>
    </location>
</feature>
<dbReference type="Gene3D" id="3.90.550.10">
    <property type="entry name" value="Spore Coat Polysaccharide Biosynthesis Protein SpsA, Chain A"/>
    <property type="match status" value="1"/>
</dbReference>
<dbReference type="NCBIfam" id="TIGR00453">
    <property type="entry name" value="ispD"/>
    <property type="match status" value="1"/>
</dbReference>
<evidence type="ECO:0000256" key="2">
    <source>
        <dbReference type="ARBA" id="ARBA00022695"/>
    </source>
</evidence>
<dbReference type="InterPro" id="IPR001228">
    <property type="entry name" value="IspD"/>
</dbReference>
<evidence type="ECO:0000256" key="4">
    <source>
        <dbReference type="HAMAP-Rule" id="MF_00108"/>
    </source>
</evidence>
<comment type="similarity">
    <text evidence="4">Belongs to the IspD/TarI cytidylyltransferase family. IspD subfamily.</text>
</comment>
<feature type="site" description="Transition state stabilizer" evidence="4">
    <location>
        <position position="15"/>
    </location>
</feature>
<feature type="site" description="Transition state stabilizer" evidence="4">
    <location>
        <position position="22"/>
    </location>
</feature>
<comment type="function">
    <text evidence="4">Catalyzes the formation of 4-diphosphocytidyl-2-C-methyl-D-erythritol from CTP and 2-C-methyl-D-erythritol 4-phosphate (MEP).</text>
</comment>
<organism evidence="5 6">
    <name type="scientific">Insulibacter thermoxylanivorax</name>
    <dbReference type="NCBI Taxonomy" id="2749268"/>
    <lineage>
        <taxon>Bacteria</taxon>
        <taxon>Bacillati</taxon>
        <taxon>Bacillota</taxon>
        <taxon>Bacilli</taxon>
        <taxon>Bacillales</taxon>
        <taxon>Paenibacillaceae</taxon>
        <taxon>Insulibacter</taxon>
    </lineage>
</organism>
<keyword evidence="1 4" id="KW-0808">Transferase</keyword>
<dbReference type="CDD" id="cd02516">
    <property type="entry name" value="CDP-ME_synthetase"/>
    <property type="match status" value="1"/>
</dbReference>
<dbReference type="InterPro" id="IPR029044">
    <property type="entry name" value="Nucleotide-diphossugar_trans"/>
</dbReference>
<keyword evidence="3 4" id="KW-0414">Isoprene biosynthesis</keyword>
<comment type="catalytic activity">
    <reaction evidence="4">
        <text>2-C-methyl-D-erythritol 4-phosphate + CTP + H(+) = 4-CDP-2-C-methyl-D-erythritol + diphosphate</text>
        <dbReference type="Rhea" id="RHEA:13429"/>
        <dbReference type="ChEBI" id="CHEBI:15378"/>
        <dbReference type="ChEBI" id="CHEBI:33019"/>
        <dbReference type="ChEBI" id="CHEBI:37563"/>
        <dbReference type="ChEBI" id="CHEBI:57823"/>
        <dbReference type="ChEBI" id="CHEBI:58262"/>
        <dbReference type="EC" id="2.7.7.60"/>
    </reaction>
</comment>
<evidence type="ECO:0000256" key="1">
    <source>
        <dbReference type="ARBA" id="ARBA00022679"/>
    </source>
</evidence>
<protein>
    <recommendedName>
        <fullName evidence="4">2-C-methyl-D-erythritol 4-phosphate cytidylyltransferase</fullName>
        <ecNumber evidence="4">2.7.7.60</ecNumber>
    </recommendedName>
    <alternativeName>
        <fullName evidence="4">4-diphosphocytidyl-2C-methyl-D-erythritol synthase</fullName>
    </alternativeName>
    <alternativeName>
        <fullName evidence="4">MEP cytidylyltransferase</fullName>
        <shortName evidence="4">MCT</shortName>
    </alternativeName>
</protein>
<name>A0A916QDR9_9BACL</name>
<dbReference type="EC" id="2.7.7.60" evidence="4"/>
<evidence type="ECO:0000256" key="3">
    <source>
        <dbReference type="ARBA" id="ARBA00023229"/>
    </source>
</evidence>